<comment type="caution">
    <text evidence="1">The sequence shown here is derived from an EMBL/GenBank/DDBJ whole genome shotgun (WGS) entry which is preliminary data.</text>
</comment>
<gene>
    <name evidence="1" type="ORF">FDK22_03290</name>
</gene>
<reference evidence="1 2" key="1">
    <citation type="submission" date="2019-05" db="EMBL/GenBank/DDBJ databases">
        <title>Arcobacter sp. nov., isolated from sea sediment.</title>
        <authorList>
            <person name="Kim W."/>
        </authorList>
    </citation>
    <scope>NUCLEOTIDE SEQUENCE [LARGE SCALE GENOMIC DNA]</scope>
    <source>
        <strain evidence="1 2">CAU 1517</strain>
    </source>
</reference>
<dbReference type="RefSeq" id="WP_138151460.1">
    <property type="nucleotide sequence ID" value="NZ_VANU01000001.1"/>
</dbReference>
<evidence type="ECO:0000313" key="1">
    <source>
        <dbReference type="EMBL" id="TLP41058.1"/>
    </source>
</evidence>
<organism evidence="1 2">
    <name type="scientific">Arcobacter arenosus</name>
    <dbReference type="NCBI Taxonomy" id="2576037"/>
    <lineage>
        <taxon>Bacteria</taxon>
        <taxon>Pseudomonadati</taxon>
        <taxon>Campylobacterota</taxon>
        <taxon>Epsilonproteobacteria</taxon>
        <taxon>Campylobacterales</taxon>
        <taxon>Arcobacteraceae</taxon>
        <taxon>Arcobacter</taxon>
    </lineage>
</organism>
<accession>A0A5R8Y503</accession>
<dbReference type="AlphaFoldDB" id="A0A5R8Y503"/>
<name>A0A5R8Y503_9BACT</name>
<proteinExistence type="predicted"/>
<protein>
    <submittedName>
        <fullName evidence="1">Uncharacterized protein</fullName>
    </submittedName>
</protein>
<dbReference type="Proteomes" id="UP000308901">
    <property type="component" value="Unassembled WGS sequence"/>
</dbReference>
<dbReference type="EMBL" id="VANU01000001">
    <property type="protein sequence ID" value="TLP41058.1"/>
    <property type="molecule type" value="Genomic_DNA"/>
</dbReference>
<keyword evidence="2" id="KW-1185">Reference proteome</keyword>
<sequence length="154" mass="18078">MCNKRRENIEFHAKLKSATQAYAQDKGVTWSCYFGDLLFPSNPNGEEQFKGLFNQTKLTSWHIALLLEEIGNYAYPVLHNKKIEKYETEEEFKDEMINLMDELGETCRKAKVILDDENKTFDPEEAKRLSSFTQRILSIALNTHLRTEKSKHWE</sequence>
<evidence type="ECO:0000313" key="2">
    <source>
        <dbReference type="Proteomes" id="UP000308901"/>
    </source>
</evidence>